<organism evidence="1 2">
    <name type="scientific">Sphagnum troendelagicum</name>
    <dbReference type="NCBI Taxonomy" id="128251"/>
    <lineage>
        <taxon>Eukaryota</taxon>
        <taxon>Viridiplantae</taxon>
        <taxon>Streptophyta</taxon>
        <taxon>Embryophyta</taxon>
        <taxon>Bryophyta</taxon>
        <taxon>Sphagnophytina</taxon>
        <taxon>Sphagnopsida</taxon>
        <taxon>Sphagnales</taxon>
        <taxon>Sphagnaceae</taxon>
        <taxon>Sphagnum</taxon>
    </lineage>
</organism>
<dbReference type="EMBL" id="OZ019895">
    <property type="protein sequence ID" value="CAK9219317.1"/>
    <property type="molecule type" value="Genomic_DNA"/>
</dbReference>
<sequence>MNKDNFGDASSDDWLWKCSQGFVFYCSECVMSQEILKNEEAMYLQMIKQPTELEGLWQGRQETESSPAFSETLLTLLEETRKHSGITFGCFQSDNFHLSVTHEMETMHPAWLPEKEYRATKMYNITTGHSPSRQQLSFQSMEN</sequence>
<evidence type="ECO:0000313" key="1">
    <source>
        <dbReference type="EMBL" id="CAK9219317.1"/>
    </source>
</evidence>
<dbReference type="Proteomes" id="UP001497512">
    <property type="component" value="Chromosome 3"/>
</dbReference>
<accession>A0ABP0UD87</accession>
<name>A0ABP0UD87_9BRYO</name>
<proteinExistence type="predicted"/>
<protein>
    <submittedName>
        <fullName evidence="1">Uncharacterized protein</fullName>
    </submittedName>
</protein>
<evidence type="ECO:0000313" key="2">
    <source>
        <dbReference type="Proteomes" id="UP001497512"/>
    </source>
</evidence>
<gene>
    <name evidence="1" type="ORF">CSSPTR1EN2_LOCUS14424</name>
</gene>
<reference evidence="1" key="1">
    <citation type="submission" date="2024-02" db="EMBL/GenBank/DDBJ databases">
        <authorList>
            <consortium name="ELIXIR-Norway"/>
            <consortium name="Elixir Norway"/>
        </authorList>
    </citation>
    <scope>NUCLEOTIDE SEQUENCE</scope>
</reference>
<keyword evidence="2" id="KW-1185">Reference proteome</keyword>